<accession>A0A370N165</accession>
<proteinExistence type="predicted"/>
<protein>
    <submittedName>
        <fullName evidence="1">Uncharacterized protein</fullName>
    </submittedName>
</protein>
<evidence type="ECO:0000313" key="2">
    <source>
        <dbReference type="Proteomes" id="UP000254875"/>
    </source>
</evidence>
<name>A0A370N165_9BURK</name>
<dbReference type="Proteomes" id="UP000254875">
    <property type="component" value="Unassembled WGS sequence"/>
</dbReference>
<reference evidence="2" key="1">
    <citation type="submission" date="2018-05" db="EMBL/GenBank/DDBJ databases">
        <authorList>
            <person name="Feng T."/>
        </authorList>
    </citation>
    <scope>NUCLEOTIDE SEQUENCE [LARGE SCALE GENOMIC DNA]</scope>
    <source>
        <strain evidence="2">S27</strain>
    </source>
</reference>
<evidence type="ECO:0000313" key="1">
    <source>
        <dbReference type="EMBL" id="RDJ99361.1"/>
    </source>
</evidence>
<dbReference type="EMBL" id="QHKS01000023">
    <property type="protein sequence ID" value="RDJ99361.1"/>
    <property type="molecule type" value="Genomic_DNA"/>
</dbReference>
<organism evidence="1 2">
    <name type="scientific">Paraburkholderia lacunae</name>
    <dbReference type="NCBI Taxonomy" id="2211104"/>
    <lineage>
        <taxon>Bacteria</taxon>
        <taxon>Pseudomonadati</taxon>
        <taxon>Pseudomonadota</taxon>
        <taxon>Betaproteobacteria</taxon>
        <taxon>Burkholderiales</taxon>
        <taxon>Burkholderiaceae</taxon>
        <taxon>Paraburkholderia</taxon>
    </lineage>
</organism>
<keyword evidence="2" id="KW-1185">Reference proteome</keyword>
<sequence length="207" mass="23167">MQAVYDYRYVITCSSLPNVFKREFRKLVRNRIDSSLDARTGRRYAVPAEAQCRRIAVLLEGFRVLRAGGFAPETPWNLKGKHLHYLRACWSSEGLPEQAVADRLRHWREFVVWTNKRALLPILSVFPREAEPRSPHTRAPSRALVHDGALLAIPVLTEAIVMAALTEHRGNLRKAARALGTTTGAVCHALTGGRARDEAIPGLTILN</sequence>
<gene>
    <name evidence="1" type="ORF">DLM46_28300</name>
</gene>
<dbReference type="AlphaFoldDB" id="A0A370N165"/>
<dbReference type="RefSeq" id="WP_115105908.1">
    <property type="nucleotide sequence ID" value="NZ_QHKS01000023.1"/>
</dbReference>
<dbReference type="OrthoDB" id="5394387at2"/>
<comment type="caution">
    <text evidence="1">The sequence shown here is derived from an EMBL/GenBank/DDBJ whole genome shotgun (WGS) entry which is preliminary data.</text>
</comment>